<proteinExistence type="predicted"/>
<organism evidence="1 2">
    <name type="scientific">Pseudoalteromonas marina</name>
    <dbReference type="NCBI Taxonomy" id="267375"/>
    <lineage>
        <taxon>Bacteria</taxon>
        <taxon>Pseudomonadati</taxon>
        <taxon>Pseudomonadota</taxon>
        <taxon>Gammaproteobacteria</taxon>
        <taxon>Alteromonadales</taxon>
        <taxon>Pseudoalteromonadaceae</taxon>
        <taxon>Pseudoalteromonas</taxon>
    </lineage>
</organism>
<comment type="caution">
    <text evidence="1">The sequence shown here is derived from an EMBL/GenBank/DDBJ whole genome shotgun (WGS) entry which is preliminary data.</text>
</comment>
<sequence>MKSYSTIEQRIEILEEKLALINDEISTLKTPAKNNNERIIFKFIETGSTGKTKDFVRELGIKSPRDGLFSSGDVTALIKNGADDISPALLAIARQLASARNKNGPSR</sequence>
<dbReference type="EMBL" id="JAUYVT010000030">
    <property type="protein sequence ID" value="MDP2566982.1"/>
    <property type="molecule type" value="Genomic_DNA"/>
</dbReference>
<accession>A0ABT9FJK5</accession>
<name>A0ABT9FJK5_9GAMM</name>
<protein>
    <submittedName>
        <fullName evidence="1">Uncharacterized protein</fullName>
    </submittedName>
</protein>
<gene>
    <name evidence="1" type="ORF">Q8W34_20295</name>
</gene>
<evidence type="ECO:0000313" key="2">
    <source>
        <dbReference type="Proteomes" id="UP001177212"/>
    </source>
</evidence>
<dbReference type="Proteomes" id="UP001177212">
    <property type="component" value="Unassembled WGS sequence"/>
</dbReference>
<dbReference type="RefSeq" id="WP_006794033.1">
    <property type="nucleotide sequence ID" value="NZ_AHCB03000006.1"/>
</dbReference>
<keyword evidence="2" id="KW-1185">Reference proteome</keyword>
<evidence type="ECO:0000313" key="1">
    <source>
        <dbReference type="EMBL" id="MDP2566982.1"/>
    </source>
</evidence>
<reference evidence="1" key="1">
    <citation type="submission" date="2023-07" db="EMBL/GenBank/DDBJ databases">
        <title>Genome content predicts the carbon catabolic preferences of heterotrophic bacteria.</title>
        <authorList>
            <person name="Gralka M."/>
        </authorList>
    </citation>
    <scope>NUCLEOTIDE SEQUENCE</scope>
    <source>
        <strain evidence="1">4G09</strain>
    </source>
</reference>